<accession>A0A2P8H605</accession>
<evidence type="ECO:0000259" key="7">
    <source>
        <dbReference type="PROSITE" id="PS51094"/>
    </source>
</evidence>
<dbReference type="Gene3D" id="1.10.10.10">
    <property type="entry name" value="Winged helix-like DNA-binding domain superfamily/Winged helix DNA-binding domain"/>
    <property type="match status" value="2"/>
</dbReference>
<evidence type="ECO:0000313" key="10">
    <source>
        <dbReference type="EMBL" id="PSL41630.1"/>
    </source>
</evidence>
<evidence type="ECO:0000256" key="4">
    <source>
        <dbReference type="ARBA" id="ARBA00023159"/>
    </source>
</evidence>
<dbReference type="InterPro" id="IPR036390">
    <property type="entry name" value="WH_DNA-bd_sf"/>
</dbReference>
<feature type="domain" description="PTS EIIB type-2" evidence="8">
    <location>
        <begin position="420"/>
        <end position="508"/>
    </location>
</feature>
<proteinExistence type="predicted"/>
<dbReference type="InterPro" id="IPR013196">
    <property type="entry name" value="HTH_11"/>
</dbReference>
<dbReference type="SUPFAM" id="SSF63520">
    <property type="entry name" value="PTS-regulatory domain, PRD"/>
    <property type="match status" value="2"/>
</dbReference>
<dbReference type="CDD" id="cd05568">
    <property type="entry name" value="PTS_IIB_bgl_like"/>
    <property type="match status" value="1"/>
</dbReference>
<dbReference type="EMBL" id="PYAT01000002">
    <property type="protein sequence ID" value="PSL41630.1"/>
    <property type="molecule type" value="Genomic_DNA"/>
</dbReference>
<dbReference type="PROSITE" id="PS51099">
    <property type="entry name" value="PTS_EIIB_TYPE_2"/>
    <property type="match status" value="1"/>
</dbReference>
<reference evidence="10 11" key="1">
    <citation type="submission" date="2018-03" db="EMBL/GenBank/DDBJ databases">
        <title>Genomic Encyclopedia of Type Strains, Phase III (KMG-III): the genomes of soil and plant-associated and newly described type strains.</title>
        <authorList>
            <person name="Whitman W."/>
        </authorList>
    </citation>
    <scope>NUCLEOTIDE SEQUENCE [LARGE SCALE GENOMIC DNA]</scope>
    <source>
        <strain evidence="10 11">CGMCC 1.12259</strain>
    </source>
</reference>
<feature type="domain" description="PRD" evidence="9">
    <location>
        <begin position="308"/>
        <end position="415"/>
    </location>
</feature>
<dbReference type="InterPro" id="IPR036095">
    <property type="entry name" value="PTS_EIIB-like_sf"/>
</dbReference>
<dbReference type="OrthoDB" id="369398at2"/>
<protein>
    <submittedName>
        <fullName evidence="10">BglG family transcriptional antiterminator</fullName>
    </submittedName>
</protein>
<keyword evidence="2" id="KW-0677">Repeat</keyword>
<feature type="domain" description="PTS EIIA type-2" evidence="7">
    <location>
        <begin position="557"/>
        <end position="700"/>
    </location>
</feature>
<evidence type="ECO:0000256" key="2">
    <source>
        <dbReference type="ARBA" id="ARBA00022737"/>
    </source>
</evidence>
<dbReference type="PANTHER" id="PTHR30185:SF9">
    <property type="entry name" value="MANNITOL-SPECIFIC PHOSPHOTRANSFERASE ENZYME IIA COMPONENT"/>
    <property type="match status" value="1"/>
</dbReference>
<evidence type="ECO:0000313" key="11">
    <source>
        <dbReference type="Proteomes" id="UP000242682"/>
    </source>
</evidence>
<dbReference type="InterPro" id="IPR016152">
    <property type="entry name" value="PTrfase/Anion_transptr"/>
</dbReference>
<dbReference type="InterPro" id="IPR011608">
    <property type="entry name" value="PRD"/>
</dbReference>
<dbReference type="CDD" id="cd00211">
    <property type="entry name" value="PTS_IIA_fru"/>
    <property type="match status" value="1"/>
</dbReference>
<evidence type="ECO:0000256" key="5">
    <source>
        <dbReference type="ARBA" id="ARBA00023163"/>
    </source>
</evidence>
<keyword evidence="5" id="KW-0804">Transcription</keyword>
<dbReference type="InterPro" id="IPR036388">
    <property type="entry name" value="WH-like_DNA-bd_sf"/>
</dbReference>
<dbReference type="SUPFAM" id="SSF52794">
    <property type="entry name" value="PTS system IIB component-like"/>
    <property type="match status" value="1"/>
</dbReference>
<evidence type="ECO:0000259" key="9">
    <source>
        <dbReference type="PROSITE" id="PS51372"/>
    </source>
</evidence>
<dbReference type="PROSITE" id="PS51372">
    <property type="entry name" value="PRD_2"/>
    <property type="match status" value="2"/>
</dbReference>
<dbReference type="PROSITE" id="PS51094">
    <property type="entry name" value="PTS_EIIA_TYPE_2"/>
    <property type="match status" value="1"/>
</dbReference>
<name>A0A2P8H605_9BACL</name>
<dbReference type="Gene3D" id="3.40.50.2300">
    <property type="match status" value="1"/>
</dbReference>
<dbReference type="SUPFAM" id="SSF55804">
    <property type="entry name" value="Phoshotransferase/anion transport protein"/>
    <property type="match status" value="1"/>
</dbReference>
<sequence>MALDQRSHALLSYLTQTQGYVPLEEIIEKFNISRRTIYYDIDKINDWLKENNLPAVQHVRSAGFHLGKEAATHIPEKLGVLKTWHYEYSGKERKAWLTIYLMIRNTPMYLEDLMEKLRVSRNTTINDIKALKKELERFDLELEFDRKSGYLLKGKEEDKRKALVFYLEHALPKQSWQSLLAQLPAILSNNDSLEFLGFEKMLAVERIVAESEQELNVQFTDEFLHSLSFRLLLFGRRLVQGKKVEVDAIEKEVLSDLKEYAAAKRMSEKLAVLLEVEFPEDEIFYITKHLLSSRVQFSESRLENGSSHDSQILARVVSHMVTDFQKYACILFENREEVEANLLLHVKPAYYRILYGIEAEEHMTNSIKEKYPDIFQLSKKVSVHLEQATEKPVNDNEVALIAAHFGGWLEKTGAKPANRKRALLVCTSGVGTSRLLQHQLEELFSTVDIIGCVSLRDYEKTQIHADFIISTIPIAEKERPVIVVSPILAETEKENLLKKVNALMEATPQSRNSEEAVLDIVRKYADIKDMQNLQRELRQYFYQPQSIAEAMKPELKDLLKKEFIQTAEQVGDWKESIRQAALPLIEGDFITEGYVQAMIDAVNTMGPYIVISPKVAIPHARPQDGVKKIGMSLLRVEQEVPFSDEEKHQVRVIVVLAPIDGDSHLKALGQLVKILNDTELKAELLRASSREAIYQLLETHLH</sequence>
<keyword evidence="11" id="KW-1185">Reference proteome</keyword>
<dbReference type="InterPro" id="IPR036634">
    <property type="entry name" value="PRD_sf"/>
</dbReference>
<dbReference type="AlphaFoldDB" id="A0A2P8H605"/>
<dbReference type="Gene3D" id="1.10.1790.10">
    <property type="entry name" value="PRD domain"/>
    <property type="match status" value="2"/>
</dbReference>
<keyword evidence="4" id="KW-0010">Activator</keyword>
<dbReference type="InterPro" id="IPR013011">
    <property type="entry name" value="PTS_EIIB_2"/>
</dbReference>
<dbReference type="InterPro" id="IPR007737">
    <property type="entry name" value="Mga_HTH"/>
</dbReference>
<evidence type="ECO:0000256" key="6">
    <source>
        <dbReference type="SAM" id="Coils"/>
    </source>
</evidence>
<keyword evidence="1" id="KW-0808">Transferase</keyword>
<keyword evidence="6" id="KW-0175">Coiled coil</keyword>
<feature type="coiled-coil region" evidence="6">
    <location>
        <begin position="114"/>
        <end position="148"/>
    </location>
</feature>
<dbReference type="GO" id="GO:0008982">
    <property type="term" value="F:protein-N(PI)-phosphohistidine-sugar phosphotransferase activity"/>
    <property type="evidence" value="ECO:0007669"/>
    <property type="project" value="InterPro"/>
</dbReference>
<evidence type="ECO:0000259" key="8">
    <source>
        <dbReference type="PROSITE" id="PS51099"/>
    </source>
</evidence>
<dbReference type="Pfam" id="PF08279">
    <property type="entry name" value="HTH_11"/>
    <property type="match status" value="1"/>
</dbReference>
<dbReference type="Proteomes" id="UP000242682">
    <property type="component" value="Unassembled WGS sequence"/>
</dbReference>
<dbReference type="InterPro" id="IPR002178">
    <property type="entry name" value="PTS_EIIA_type-2_dom"/>
</dbReference>
<gene>
    <name evidence="10" type="ORF">B0H99_102314</name>
</gene>
<comment type="caution">
    <text evidence="10">The sequence shown here is derived from an EMBL/GenBank/DDBJ whole genome shotgun (WGS) entry which is preliminary data.</text>
</comment>
<dbReference type="PANTHER" id="PTHR30185">
    <property type="entry name" value="CRYPTIC BETA-GLUCOSIDE BGL OPERON ANTITERMINATOR"/>
    <property type="match status" value="1"/>
</dbReference>
<evidence type="ECO:0000256" key="3">
    <source>
        <dbReference type="ARBA" id="ARBA00023015"/>
    </source>
</evidence>
<evidence type="ECO:0000256" key="1">
    <source>
        <dbReference type="ARBA" id="ARBA00022679"/>
    </source>
</evidence>
<dbReference type="Pfam" id="PF00359">
    <property type="entry name" value="PTS_EIIA_2"/>
    <property type="match status" value="1"/>
</dbReference>
<dbReference type="Gene3D" id="3.40.930.10">
    <property type="entry name" value="Mannitol-specific EII, Chain A"/>
    <property type="match status" value="1"/>
</dbReference>
<dbReference type="GO" id="GO:0006355">
    <property type="term" value="P:regulation of DNA-templated transcription"/>
    <property type="evidence" value="ECO:0007669"/>
    <property type="project" value="InterPro"/>
</dbReference>
<dbReference type="InterPro" id="IPR050661">
    <property type="entry name" value="BglG_antiterminators"/>
</dbReference>
<dbReference type="SUPFAM" id="SSF46785">
    <property type="entry name" value="Winged helix' DNA-binding domain"/>
    <property type="match status" value="1"/>
</dbReference>
<keyword evidence="3" id="KW-0805">Transcription regulation</keyword>
<organism evidence="10 11">
    <name type="scientific">Planomicrobium soli</name>
    <dbReference type="NCBI Taxonomy" id="1176648"/>
    <lineage>
        <taxon>Bacteria</taxon>
        <taxon>Bacillati</taxon>
        <taxon>Bacillota</taxon>
        <taxon>Bacilli</taxon>
        <taxon>Bacillales</taxon>
        <taxon>Caryophanaceae</taxon>
        <taxon>Planomicrobium</taxon>
    </lineage>
</organism>
<dbReference type="RefSeq" id="WP_106532311.1">
    <property type="nucleotide sequence ID" value="NZ_PYAT01000002.1"/>
</dbReference>
<dbReference type="Pfam" id="PF00874">
    <property type="entry name" value="PRD"/>
    <property type="match status" value="2"/>
</dbReference>
<feature type="domain" description="PRD" evidence="9">
    <location>
        <begin position="195"/>
        <end position="300"/>
    </location>
</feature>
<dbReference type="GO" id="GO:0009401">
    <property type="term" value="P:phosphoenolpyruvate-dependent sugar phosphotransferase system"/>
    <property type="evidence" value="ECO:0007669"/>
    <property type="project" value="InterPro"/>
</dbReference>
<dbReference type="Pfam" id="PF05043">
    <property type="entry name" value="Mga"/>
    <property type="match status" value="1"/>
</dbReference>